<dbReference type="EMBL" id="KV460213">
    <property type="protein sequence ID" value="OBT99317.1"/>
    <property type="molecule type" value="Genomic_DNA"/>
</dbReference>
<dbReference type="AlphaFoldDB" id="A0A1B8GU05"/>
<dbReference type="Proteomes" id="UP000091956">
    <property type="component" value="Unassembled WGS sequence"/>
</dbReference>
<dbReference type="GeneID" id="28836065"/>
<accession>A0A1B8GU05</accession>
<feature type="compositionally biased region" description="Polar residues" evidence="1">
    <location>
        <begin position="88"/>
        <end position="103"/>
    </location>
</feature>
<dbReference type="STRING" id="342668.A0A1B8GU05"/>
<evidence type="ECO:0000313" key="3">
    <source>
        <dbReference type="Proteomes" id="UP000091956"/>
    </source>
</evidence>
<protein>
    <submittedName>
        <fullName evidence="2">Uncharacterized protein</fullName>
    </submittedName>
</protein>
<dbReference type="RefSeq" id="XP_018133050.1">
    <property type="nucleotide sequence ID" value="XM_018272186.1"/>
</dbReference>
<reference evidence="3" key="2">
    <citation type="journal article" date="2018" name="Nat. Commun.">
        <title>Extreme sensitivity to ultraviolet light in the fungal pathogen causing white-nose syndrome of bats.</title>
        <authorList>
            <person name="Palmer J.M."/>
            <person name="Drees K.P."/>
            <person name="Foster J.T."/>
            <person name="Lindner D.L."/>
        </authorList>
    </citation>
    <scope>NUCLEOTIDE SEQUENCE [LARGE SCALE GENOMIC DNA]</scope>
    <source>
        <strain evidence="3">UAMH 10579</strain>
    </source>
</reference>
<feature type="region of interest" description="Disordered" evidence="1">
    <location>
        <begin position="78"/>
        <end position="104"/>
    </location>
</feature>
<proteinExistence type="predicted"/>
<sequence>MDIATKLHVAILASRGELATFRLEIGDPFNEKYHTKDDSSQSGQSILATTMLGIKHRRGLDGWEVWLPAVVLLTETPPVSPDKLDSNDGANSTAQSTETSPQATCLAVGEKADEIIPAMDDGITAAIDDEIIPAMDDGITAAIDDEIIPAVDDEIIPAMDEEITLAMDEEITEGVQIQNESDSNISGNSTANLTRRSTRNYAPQMSPYEVPSESKGLPYLNIVSLKSMHPRWNLLEKLRPENGYTIGQNVRMDVKDGPTCGKIIQMRKPLRGEGIQVLIAKLWGRWRIIQDAEGLETFQKKLDTRWPAEECSFQYVLGTEYMVISCRDIKAEAQISLSPDLIYHRPYGPVDLDIHLRSAIKKHFSKDGVFYGIKLV</sequence>
<gene>
    <name evidence="2" type="ORF">VE01_02679</name>
</gene>
<evidence type="ECO:0000256" key="1">
    <source>
        <dbReference type="SAM" id="MobiDB-lite"/>
    </source>
</evidence>
<evidence type="ECO:0000313" key="2">
    <source>
        <dbReference type="EMBL" id="OBT99317.1"/>
    </source>
</evidence>
<reference evidence="2 3" key="1">
    <citation type="submission" date="2016-03" db="EMBL/GenBank/DDBJ databases">
        <title>Comparative genomics of Pseudogymnoascus destructans, the fungus causing white-nose syndrome of bats.</title>
        <authorList>
            <person name="Palmer J.M."/>
            <person name="Drees K.P."/>
            <person name="Foster J.T."/>
            <person name="Lindner D.L."/>
        </authorList>
    </citation>
    <scope>NUCLEOTIDE SEQUENCE [LARGE SCALE GENOMIC DNA]</scope>
    <source>
        <strain evidence="2 3">UAMH 10579</strain>
    </source>
</reference>
<organism evidence="2 3">
    <name type="scientific">Pseudogymnoascus verrucosus</name>
    <dbReference type="NCBI Taxonomy" id="342668"/>
    <lineage>
        <taxon>Eukaryota</taxon>
        <taxon>Fungi</taxon>
        <taxon>Dikarya</taxon>
        <taxon>Ascomycota</taxon>
        <taxon>Pezizomycotina</taxon>
        <taxon>Leotiomycetes</taxon>
        <taxon>Thelebolales</taxon>
        <taxon>Thelebolaceae</taxon>
        <taxon>Pseudogymnoascus</taxon>
    </lineage>
</organism>
<keyword evidence="3" id="KW-1185">Reference proteome</keyword>
<name>A0A1B8GU05_9PEZI</name>